<feature type="region of interest" description="Disordered" evidence="1">
    <location>
        <begin position="109"/>
        <end position="155"/>
    </location>
</feature>
<feature type="compositionally biased region" description="Low complexity" evidence="1">
    <location>
        <begin position="192"/>
        <end position="214"/>
    </location>
</feature>
<feature type="compositionally biased region" description="Low complexity" evidence="1">
    <location>
        <begin position="341"/>
        <end position="355"/>
    </location>
</feature>
<feature type="region of interest" description="Disordered" evidence="1">
    <location>
        <begin position="431"/>
        <end position="451"/>
    </location>
</feature>
<dbReference type="Proteomes" id="UP000297245">
    <property type="component" value="Unassembled WGS sequence"/>
</dbReference>
<sequence>MSKPYRNRLSLFLRFSSTKSHVYSKGISSDSYPHPTSPTGSLPRMSSSLASPDSVSTSPSHSPKDSSQSIKTNNLALVRGEPIPPTTNDLDAEEKARLLKQARKLSRVFGEVPSLPPPPVPHRGISRHRRSSSLATSDTSHSSRSPRGSPSYQNLPHIDEALYDEDNSAQARQFLLQQQQRNGSRTREHSVHSVSSSRSRNRPTTPSSPSSTQSSRRDKMAKLRRHLGEDNIPVELISDVRPVKSRKSLDTLSLEKSKKHSSQGKNLRKTRSFVVEKPTTMTVPVQDAVEFHRRYVQNFGSEANAAAIKKRETSQSGEVHVTPTGSMQEPQAPNFYEEVDSSSSSHSEVHQSFSEPALPTSSFLSLTPRHSEGDLRSYTKRQPSSNSVDTIDSGLESVSNNTFRERRRRAAKLTQFFGVGYQDISASLPRTTRDIPQRSSPGPGPGVRVDIKTSGRRFWGDGHGTVRDADIADVIDKLRDLKAS</sequence>
<gene>
    <name evidence="2" type="ORF">K435DRAFT_968020</name>
</gene>
<evidence type="ECO:0000256" key="1">
    <source>
        <dbReference type="SAM" id="MobiDB-lite"/>
    </source>
</evidence>
<feature type="region of interest" description="Disordered" evidence="1">
    <location>
        <begin position="178"/>
        <end position="228"/>
    </location>
</feature>
<dbReference type="EMBL" id="ML179298">
    <property type="protein sequence ID" value="THU91773.1"/>
    <property type="molecule type" value="Genomic_DNA"/>
</dbReference>
<evidence type="ECO:0000313" key="3">
    <source>
        <dbReference type="Proteomes" id="UP000297245"/>
    </source>
</evidence>
<protein>
    <submittedName>
        <fullName evidence="2">Uncharacterized protein</fullName>
    </submittedName>
</protein>
<feature type="region of interest" description="Disordered" evidence="1">
    <location>
        <begin position="248"/>
        <end position="267"/>
    </location>
</feature>
<feature type="compositionally biased region" description="Low complexity" evidence="1">
    <location>
        <begin position="46"/>
        <end position="69"/>
    </location>
</feature>
<proteinExistence type="predicted"/>
<feature type="compositionally biased region" description="Basic residues" evidence="1">
    <location>
        <begin position="257"/>
        <end position="267"/>
    </location>
</feature>
<reference evidence="2 3" key="1">
    <citation type="journal article" date="2019" name="Nat. Ecol. Evol.">
        <title>Megaphylogeny resolves global patterns of mushroom evolution.</title>
        <authorList>
            <person name="Varga T."/>
            <person name="Krizsan K."/>
            <person name="Foldi C."/>
            <person name="Dima B."/>
            <person name="Sanchez-Garcia M."/>
            <person name="Sanchez-Ramirez S."/>
            <person name="Szollosi G.J."/>
            <person name="Szarkandi J.G."/>
            <person name="Papp V."/>
            <person name="Albert L."/>
            <person name="Andreopoulos W."/>
            <person name="Angelini C."/>
            <person name="Antonin V."/>
            <person name="Barry K.W."/>
            <person name="Bougher N.L."/>
            <person name="Buchanan P."/>
            <person name="Buyck B."/>
            <person name="Bense V."/>
            <person name="Catcheside P."/>
            <person name="Chovatia M."/>
            <person name="Cooper J."/>
            <person name="Damon W."/>
            <person name="Desjardin D."/>
            <person name="Finy P."/>
            <person name="Geml J."/>
            <person name="Haridas S."/>
            <person name="Hughes K."/>
            <person name="Justo A."/>
            <person name="Karasinski D."/>
            <person name="Kautmanova I."/>
            <person name="Kiss B."/>
            <person name="Kocsube S."/>
            <person name="Kotiranta H."/>
            <person name="LaButti K.M."/>
            <person name="Lechner B.E."/>
            <person name="Liimatainen K."/>
            <person name="Lipzen A."/>
            <person name="Lukacs Z."/>
            <person name="Mihaltcheva S."/>
            <person name="Morgado L.N."/>
            <person name="Niskanen T."/>
            <person name="Noordeloos M.E."/>
            <person name="Ohm R.A."/>
            <person name="Ortiz-Santana B."/>
            <person name="Ovrebo C."/>
            <person name="Racz N."/>
            <person name="Riley R."/>
            <person name="Savchenko A."/>
            <person name="Shiryaev A."/>
            <person name="Soop K."/>
            <person name="Spirin V."/>
            <person name="Szebenyi C."/>
            <person name="Tomsovsky M."/>
            <person name="Tulloss R.E."/>
            <person name="Uehling J."/>
            <person name="Grigoriev I.V."/>
            <person name="Vagvolgyi C."/>
            <person name="Papp T."/>
            <person name="Martin F.M."/>
            <person name="Miettinen O."/>
            <person name="Hibbett D.S."/>
            <person name="Nagy L.G."/>
        </authorList>
    </citation>
    <scope>NUCLEOTIDE SEQUENCE [LARGE SCALE GENOMIC DNA]</scope>
    <source>
        <strain evidence="2 3">CBS 962.96</strain>
    </source>
</reference>
<organism evidence="2 3">
    <name type="scientific">Dendrothele bispora (strain CBS 962.96)</name>
    <dbReference type="NCBI Taxonomy" id="1314807"/>
    <lineage>
        <taxon>Eukaryota</taxon>
        <taxon>Fungi</taxon>
        <taxon>Dikarya</taxon>
        <taxon>Basidiomycota</taxon>
        <taxon>Agaricomycotina</taxon>
        <taxon>Agaricomycetes</taxon>
        <taxon>Agaricomycetidae</taxon>
        <taxon>Agaricales</taxon>
        <taxon>Agaricales incertae sedis</taxon>
        <taxon>Dendrothele</taxon>
    </lineage>
</organism>
<accession>A0A4S8LRZ4</accession>
<dbReference type="OrthoDB" id="3269550at2759"/>
<feature type="compositionally biased region" description="Polar residues" evidence="1">
    <location>
        <begin position="22"/>
        <end position="31"/>
    </location>
</feature>
<keyword evidence="3" id="KW-1185">Reference proteome</keyword>
<name>A0A4S8LRZ4_DENBC</name>
<feature type="region of interest" description="Disordered" evidence="1">
    <location>
        <begin position="308"/>
        <end position="394"/>
    </location>
</feature>
<dbReference type="AlphaFoldDB" id="A0A4S8LRZ4"/>
<feature type="region of interest" description="Disordered" evidence="1">
    <location>
        <begin position="22"/>
        <end position="90"/>
    </location>
</feature>
<evidence type="ECO:0000313" key="2">
    <source>
        <dbReference type="EMBL" id="THU91773.1"/>
    </source>
</evidence>
<feature type="compositionally biased region" description="Low complexity" evidence="1">
    <location>
        <begin position="132"/>
        <end position="151"/>
    </location>
</feature>
<feature type="compositionally biased region" description="Basic and acidic residues" evidence="1">
    <location>
        <begin position="215"/>
        <end position="228"/>
    </location>
</feature>
<feature type="compositionally biased region" description="Polar residues" evidence="1">
    <location>
        <begin position="380"/>
        <end position="394"/>
    </location>
</feature>